<proteinExistence type="predicted"/>
<dbReference type="PROSITE" id="PS51202">
    <property type="entry name" value="RCK_C"/>
    <property type="match status" value="1"/>
</dbReference>
<dbReference type="PANTHER" id="PTHR43833:SF5">
    <property type="entry name" value="TRK SYSTEM POTASSIUM UPTAKE PROTEIN TRKA"/>
    <property type="match status" value="1"/>
</dbReference>
<name>A0ABD6A9E0_9EURY</name>
<evidence type="ECO:0000313" key="10">
    <source>
        <dbReference type="Proteomes" id="UP001596547"/>
    </source>
</evidence>
<dbReference type="InterPro" id="IPR006036">
    <property type="entry name" value="K_uptake_TrkA"/>
</dbReference>
<gene>
    <name evidence="9" type="ORF">ACFQPE_08025</name>
</gene>
<evidence type="ECO:0000256" key="1">
    <source>
        <dbReference type="ARBA" id="ARBA00003660"/>
    </source>
</evidence>
<dbReference type="SUPFAM" id="SSF116726">
    <property type="entry name" value="TrkA C-terminal domain-like"/>
    <property type="match status" value="1"/>
</dbReference>
<evidence type="ECO:0000256" key="4">
    <source>
        <dbReference type="ARBA" id="ARBA00022958"/>
    </source>
</evidence>
<keyword evidence="3" id="KW-0633">Potassium transport</keyword>
<keyword evidence="2" id="KW-0813">Transport</keyword>
<evidence type="ECO:0000256" key="5">
    <source>
        <dbReference type="ARBA" id="ARBA00023027"/>
    </source>
</evidence>
<dbReference type="InterPro" id="IPR050721">
    <property type="entry name" value="Trk_Ktr_HKT_K-transport"/>
</dbReference>
<dbReference type="InterPro" id="IPR036291">
    <property type="entry name" value="NAD(P)-bd_dom_sf"/>
</dbReference>
<dbReference type="EMBL" id="JBHTBF010000002">
    <property type="protein sequence ID" value="MFC7316737.1"/>
    <property type="molecule type" value="Genomic_DNA"/>
</dbReference>
<keyword evidence="10" id="KW-1185">Reference proteome</keyword>
<keyword evidence="5" id="KW-0520">NAD</keyword>
<evidence type="ECO:0000259" key="7">
    <source>
        <dbReference type="PROSITE" id="PS51201"/>
    </source>
</evidence>
<feature type="domain" description="RCK C-terminal" evidence="8">
    <location>
        <begin position="133"/>
        <end position="217"/>
    </location>
</feature>
<dbReference type="AlphaFoldDB" id="A0ABD6A9E0"/>
<dbReference type="Pfam" id="PF02254">
    <property type="entry name" value="TrkA_N"/>
    <property type="match status" value="1"/>
</dbReference>
<dbReference type="Gene3D" id="3.40.50.720">
    <property type="entry name" value="NAD(P)-binding Rossmann-like Domain"/>
    <property type="match status" value="1"/>
</dbReference>
<keyword evidence="4" id="KW-0630">Potassium</keyword>
<evidence type="ECO:0000256" key="6">
    <source>
        <dbReference type="ARBA" id="ARBA00023065"/>
    </source>
</evidence>
<dbReference type="GO" id="GO:0006813">
    <property type="term" value="P:potassium ion transport"/>
    <property type="evidence" value="ECO:0007669"/>
    <property type="project" value="UniProtKB-KW"/>
</dbReference>
<organism evidence="9 10">
    <name type="scientific">Halomarina halobia</name>
    <dbReference type="NCBI Taxonomy" id="3033386"/>
    <lineage>
        <taxon>Archaea</taxon>
        <taxon>Methanobacteriati</taxon>
        <taxon>Methanobacteriota</taxon>
        <taxon>Stenosarchaea group</taxon>
        <taxon>Halobacteria</taxon>
        <taxon>Halobacteriales</taxon>
        <taxon>Natronomonadaceae</taxon>
        <taxon>Halomarina</taxon>
    </lineage>
</organism>
<dbReference type="GO" id="GO:0034220">
    <property type="term" value="P:monoatomic ion transmembrane transport"/>
    <property type="evidence" value="ECO:0007669"/>
    <property type="project" value="UniProtKB-KW"/>
</dbReference>
<dbReference type="InterPro" id="IPR006037">
    <property type="entry name" value="RCK_C"/>
</dbReference>
<dbReference type="GeneID" id="79316611"/>
<dbReference type="InterPro" id="IPR003148">
    <property type="entry name" value="RCK_N"/>
</dbReference>
<dbReference type="Gene3D" id="3.30.70.1450">
    <property type="entry name" value="Regulator of K+ conductance, C-terminal domain"/>
    <property type="match status" value="1"/>
</dbReference>
<dbReference type="Pfam" id="PF02080">
    <property type="entry name" value="TrkA_C"/>
    <property type="match status" value="1"/>
</dbReference>
<evidence type="ECO:0000259" key="8">
    <source>
        <dbReference type="PROSITE" id="PS51202"/>
    </source>
</evidence>
<dbReference type="RefSeq" id="WP_276304000.1">
    <property type="nucleotide sequence ID" value="NZ_CP119992.1"/>
</dbReference>
<comment type="caution">
    <text evidence="9">The sequence shown here is derived from an EMBL/GenBank/DDBJ whole genome shotgun (WGS) entry which is preliminary data.</text>
</comment>
<keyword evidence="9" id="KW-0407">Ion channel</keyword>
<dbReference type="PRINTS" id="PR00335">
    <property type="entry name" value="KUPTAKETRKA"/>
</dbReference>
<keyword evidence="6" id="KW-0406">Ion transport</keyword>
<sequence length="223" mass="23575">MKFVIVGYGRVGIRTADILQSEGHEVTVVDIDPGKVERARGEGFEAYEGDGDEESVLVEANVRDADALAALTGDLSVNLGACVIGDAFGCRTVMRIDDDYHADIYEKYAAEVDEVVYPERLGAAGAKTALLGGDFEALGDLTAGLSAVSVVVGPDAEIVGQRVVEVDLPQGALIYAHGRSNEPMTIPLPQTEIREGDELAFIAEPDRVEEVRARLAGTAAATN</sequence>
<evidence type="ECO:0000256" key="3">
    <source>
        <dbReference type="ARBA" id="ARBA00022538"/>
    </source>
</evidence>
<dbReference type="SUPFAM" id="SSF51735">
    <property type="entry name" value="NAD(P)-binding Rossmann-fold domains"/>
    <property type="match status" value="1"/>
</dbReference>
<reference evidence="9 10" key="1">
    <citation type="journal article" date="2019" name="Int. J. Syst. Evol. Microbiol.">
        <title>The Global Catalogue of Microorganisms (GCM) 10K type strain sequencing project: providing services to taxonomists for standard genome sequencing and annotation.</title>
        <authorList>
            <consortium name="The Broad Institute Genomics Platform"/>
            <consortium name="The Broad Institute Genome Sequencing Center for Infectious Disease"/>
            <person name="Wu L."/>
            <person name="Ma J."/>
        </authorList>
    </citation>
    <scope>NUCLEOTIDE SEQUENCE [LARGE SCALE GENOMIC DNA]</scope>
    <source>
        <strain evidence="9 10">PSR21</strain>
    </source>
</reference>
<dbReference type="PANTHER" id="PTHR43833">
    <property type="entry name" value="POTASSIUM CHANNEL PROTEIN 2-RELATED-RELATED"/>
    <property type="match status" value="1"/>
</dbReference>
<dbReference type="Proteomes" id="UP001596547">
    <property type="component" value="Unassembled WGS sequence"/>
</dbReference>
<comment type="function">
    <text evidence="1">Part of a potassium transport system.</text>
</comment>
<feature type="domain" description="RCK N-terminal" evidence="7">
    <location>
        <begin position="1"/>
        <end position="131"/>
    </location>
</feature>
<evidence type="ECO:0000256" key="2">
    <source>
        <dbReference type="ARBA" id="ARBA00022448"/>
    </source>
</evidence>
<dbReference type="PROSITE" id="PS51201">
    <property type="entry name" value="RCK_N"/>
    <property type="match status" value="1"/>
</dbReference>
<accession>A0ABD6A9E0</accession>
<protein>
    <submittedName>
        <fullName evidence="9">Potassium channel family protein</fullName>
    </submittedName>
</protein>
<dbReference type="InterPro" id="IPR036721">
    <property type="entry name" value="RCK_C_sf"/>
</dbReference>
<evidence type="ECO:0000313" key="9">
    <source>
        <dbReference type="EMBL" id="MFC7316737.1"/>
    </source>
</evidence>